<dbReference type="InterPro" id="IPR036390">
    <property type="entry name" value="WH_DNA-bd_sf"/>
</dbReference>
<evidence type="ECO:0000313" key="6">
    <source>
        <dbReference type="EMBL" id="SDF54364.1"/>
    </source>
</evidence>
<name>A0A1G7LYA6_9RHOB</name>
<dbReference type="AlphaFoldDB" id="A0A1G7LYA6"/>
<dbReference type="InterPro" id="IPR029016">
    <property type="entry name" value="GAF-like_dom_sf"/>
</dbReference>
<dbReference type="GO" id="GO:0045892">
    <property type="term" value="P:negative regulation of DNA-templated transcription"/>
    <property type="evidence" value="ECO:0007669"/>
    <property type="project" value="TreeGrafter"/>
</dbReference>
<dbReference type="InterPro" id="IPR036388">
    <property type="entry name" value="WH-like_DNA-bd_sf"/>
</dbReference>
<dbReference type="RefSeq" id="WP_165617212.1">
    <property type="nucleotide sequence ID" value="NZ_FNAV01000028.1"/>
</dbReference>
<keyword evidence="1" id="KW-0805">Transcription regulation</keyword>
<sequence>MAPRTETSSPIRTLEMLELLAEMGAMGHMAISERLGIPKSTASALLKSLQGAGFITRDEDRKFSLSPRVLRLSEGFLAHRQWLAPLLPLLEQLRDETNETTFLVERRDDSRVVVARRLVREGLSFTVPVGDVAPLHGTAGGHALCRPGEVLTDADGRPEPVEISAQGVCYLPSAIVPGVGSFAVALRVPPGVPPLAFSLAMPVSRMTATIRAGIEAALSALRDEAEEALGTSHSSR</sequence>
<keyword evidence="2" id="KW-0238">DNA-binding</keyword>
<dbReference type="PANTHER" id="PTHR30136:SF35">
    <property type="entry name" value="HTH-TYPE TRANSCRIPTIONAL REGULATOR RV1719"/>
    <property type="match status" value="1"/>
</dbReference>
<dbReference type="SUPFAM" id="SSF46785">
    <property type="entry name" value="Winged helix' DNA-binding domain"/>
    <property type="match status" value="1"/>
</dbReference>
<dbReference type="InterPro" id="IPR011991">
    <property type="entry name" value="ArsR-like_HTH"/>
</dbReference>
<accession>A0A1G7LYA6</accession>
<proteinExistence type="predicted"/>
<organism evidence="6 7">
    <name type="scientific">Salipiger thiooxidans</name>
    <dbReference type="NCBI Taxonomy" id="282683"/>
    <lineage>
        <taxon>Bacteria</taxon>
        <taxon>Pseudomonadati</taxon>
        <taxon>Pseudomonadota</taxon>
        <taxon>Alphaproteobacteria</taxon>
        <taxon>Rhodobacterales</taxon>
        <taxon>Roseobacteraceae</taxon>
        <taxon>Salipiger</taxon>
    </lineage>
</organism>
<evidence type="ECO:0000256" key="2">
    <source>
        <dbReference type="ARBA" id="ARBA00023125"/>
    </source>
</evidence>
<dbReference type="GO" id="GO:0003677">
    <property type="term" value="F:DNA binding"/>
    <property type="evidence" value="ECO:0007669"/>
    <property type="project" value="UniProtKB-KW"/>
</dbReference>
<dbReference type="Proteomes" id="UP000198994">
    <property type="component" value="Unassembled WGS sequence"/>
</dbReference>
<evidence type="ECO:0000259" key="4">
    <source>
        <dbReference type="PROSITE" id="PS51077"/>
    </source>
</evidence>
<keyword evidence="7" id="KW-1185">Reference proteome</keyword>
<feature type="domain" description="IclR-ED" evidence="5">
    <location>
        <begin position="68"/>
        <end position="231"/>
    </location>
</feature>
<evidence type="ECO:0000256" key="1">
    <source>
        <dbReference type="ARBA" id="ARBA00023015"/>
    </source>
</evidence>
<feature type="domain" description="HTH iclR-type" evidence="4">
    <location>
        <begin position="7"/>
        <end position="67"/>
    </location>
</feature>
<dbReference type="CDD" id="cd00090">
    <property type="entry name" value="HTH_ARSR"/>
    <property type="match status" value="1"/>
</dbReference>
<reference evidence="7" key="1">
    <citation type="submission" date="2016-10" db="EMBL/GenBank/DDBJ databases">
        <authorList>
            <person name="Varghese N."/>
            <person name="Submissions S."/>
        </authorList>
    </citation>
    <scope>NUCLEOTIDE SEQUENCE [LARGE SCALE GENOMIC DNA]</scope>
    <source>
        <strain evidence="7">DSM 10146</strain>
    </source>
</reference>
<keyword evidence="3" id="KW-0804">Transcription</keyword>
<dbReference type="GO" id="GO:0003700">
    <property type="term" value="F:DNA-binding transcription factor activity"/>
    <property type="evidence" value="ECO:0007669"/>
    <property type="project" value="TreeGrafter"/>
</dbReference>
<dbReference type="Pfam" id="PF09339">
    <property type="entry name" value="HTH_IclR"/>
    <property type="match status" value="1"/>
</dbReference>
<dbReference type="InterPro" id="IPR005471">
    <property type="entry name" value="Tscrpt_reg_IclR_N"/>
</dbReference>
<dbReference type="Gene3D" id="3.30.450.40">
    <property type="match status" value="2"/>
</dbReference>
<evidence type="ECO:0000259" key="5">
    <source>
        <dbReference type="PROSITE" id="PS51078"/>
    </source>
</evidence>
<dbReference type="PROSITE" id="PS51078">
    <property type="entry name" value="ICLR_ED"/>
    <property type="match status" value="1"/>
</dbReference>
<evidence type="ECO:0000313" key="7">
    <source>
        <dbReference type="Proteomes" id="UP000198994"/>
    </source>
</evidence>
<dbReference type="InterPro" id="IPR050707">
    <property type="entry name" value="HTH_MetabolicPath_Reg"/>
</dbReference>
<dbReference type="PROSITE" id="PS51077">
    <property type="entry name" value="HTH_ICLR"/>
    <property type="match status" value="1"/>
</dbReference>
<dbReference type="Gene3D" id="1.10.10.10">
    <property type="entry name" value="Winged helix-like DNA-binding domain superfamily/Winged helix DNA-binding domain"/>
    <property type="match status" value="1"/>
</dbReference>
<dbReference type="STRING" id="282683.SAMN04488105_12811"/>
<dbReference type="SMART" id="SM00346">
    <property type="entry name" value="HTH_ICLR"/>
    <property type="match status" value="1"/>
</dbReference>
<dbReference type="InterPro" id="IPR014757">
    <property type="entry name" value="Tscrpt_reg_IclR_C"/>
</dbReference>
<dbReference type="EMBL" id="FNAV01000028">
    <property type="protein sequence ID" value="SDF54364.1"/>
    <property type="molecule type" value="Genomic_DNA"/>
</dbReference>
<protein>
    <submittedName>
        <fullName evidence="6">Transcriptional regulator, IclR family</fullName>
    </submittedName>
</protein>
<dbReference type="SUPFAM" id="SSF55781">
    <property type="entry name" value="GAF domain-like"/>
    <property type="match status" value="1"/>
</dbReference>
<evidence type="ECO:0000256" key="3">
    <source>
        <dbReference type="ARBA" id="ARBA00023163"/>
    </source>
</evidence>
<dbReference type="PANTHER" id="PTHR30136">
    <property type="entry name" value="HELIX-TURN-HELIX TRANSCRIPTIONAL REGULATOR, ICLR FAMILY"/>
    <property type="match status" value="1"/>
</dbReference>
<gene>
    <name evidence="6" type="ORF">SAMN04488105_12811</name>
</gene>